<evidence type="ECO:0000313" key="1">
    <source>
        <dbReference type="EMBL" id="THJ64653.1"/>
    </source>
</evidence>
<keyword evidence="2" id="KW-1185">Reference proteome</keyword>
<dbReference type="AlphaFoldDB" id="A0A4S5E054"/>
<reference evidence="1 2" key="1">
    <citation type="submission" date="2019-04" db="EMBL/GenBank/DDBJ databases">
        <authorList>
            <person name="Liu Q."/>
            <person name="Xin Y.-H."/>
        </authorList>
    </citation>
    <scope>NUCLEOTIDE SEQUENCE [LARGE SCALE GENOMIC DNA]</scope>
    <source>
        <strain evidence="1 2">AM23</strain>
    </source>
</reference>
<dbReference type="RefSeq" id="WP_136455751.1">
    <property type="nucleotide sequence ID" value="NZ_SSWH01000021.1"/>
</dbReference>
<protein>
    <submittedName>
        <fullName evidence="1">Uncharacterized protein</fullName>
    </submittedName>
</protein>
<comment type="caution">
    <text evidence="1">The sequence shown here is derived from an EMBL/GenBank/DDBJ whole genome shotgun (WGS) entry which is preliminary data.</text>
</comment>
<proteinExistence type="predicted"/>
<gene>
    <name evidence="1" type="ORF">E8P82_14445</name>
</gene>
<sequence length="336" mass="37156">MVGVFDSSRGPKDDEVEAYRARLERLQGRHGEMVRAITDRVREHYPEEKALGKYGFRIRTGFSFKDQPGASDYSDLKLPKREHRPPATRILSSRGATLRFYMTAIAVAQLRGLPGRQLPDLPIVGSKDQLGWTQLVATVAIDQKSQRNFITAQNKRARSIKTSLQSLEDAGLVVLGSSGPNRRYDSFVLLNEGGRVSGGDTVPYVVPRATDATITLPPEFIRHSWLHVLEDSELVVLLMLLCRSGGLIEADGAVAMPSGVRALNYGVGRDTYTYARKTLELFGLVDVEELGRHSDGRADSTEPHRLHRFTVKPAAFGTDALALVIDRLKSQVKAYG</sequence>
<dbReference type="OrthoDB" id="3336462at2"/>
<organism evidence="1 2">
    <name type="scientific">Arthrobacter echini</name>
    <dbReference type="NCBI Taxonomy" id="1529066"/>
    <lineage>
        <taxon>Bacteria</taxon>
        <taxon>Bacillati</taxon>
        <taxon>Actinomycetota</taxon>
        <taxon>Actinomycetes</taxon>
        <taxon>Micrococcales</taxon>
        <taxon>Micrococcaceae</taxon>
        <taxon>Arthrobacter</taxon>
    </lineage>
</organism>
<accession>A0A4S5E054</accession>
<dbReference type="EMBL" id="SSWH01000021">
    <property type="protein sequence ID" value="THJ64653.1"/>
    <property type="molecule type" value="Genomic_DNA"/>
</dbReference>
<dbReference type="Proteomes" id="UP000305233">
    <property type="component" value="Unassembled WGS sequence"/>
</dbReference>
<evidence type="ECO:0000313" key="2">
    <source>
        <dbReference type="Proteomes" id="UP000305233"/>
    </source>
</evidence>
<name>A0A4S5E054_9MICC</name>